<dbReference type="EMBL" id="MU003525">
    <property type="protein sequence ID" value="KAF2466450.1"/>
    <property type="molecule type" value="Genomic_DNA"/>
</dbReference>
<gene>
    <name evidence="1" type="ORF">BDR25DRAFT_359783</name>
</gene>
<name>A0ACB6QIW0_9PLEO</name>
<accession>A0ACB6QIW0</accession>
<organism evidence="1 2">
    <name type="scientific">Lindgomyces ingoldianus</name>
    <dbReference type="NCBI Taxonomy" id="673940"/>
    <lineage>
        <taxon>Eukaryota</taxon>
        <taxon>Fungi</taxon>
        <taxon>Dikarya</taxon>
        <taxon>Ascomycota</taxon>
        <taxon>Pezizomycotina</taxon>
        <taxon>Dothideomycetes</taxon>
        <taxon>Pleosporomycetidae</taxon>
        <taxon>Pleosporales</taxon>
        <taxon>Lindgomycetaceae</taxon>
        <taxon>Lindgomyces</taxon>
    </lineage>
</organism>
<evidence type="ECO:0000313" key="2">
    <source>
        <dbReference type="Proteomes" id="UP000799755"/>
    </source>
</evidence>
<dbReference type="Proteomes" id="UP000799755">
    <property type="component" value="Unassembled WGS sequence"/>
</dbReference>
<evidence type="ECO:0000313" key="1">
    <source>
        <dbReference type="EMBL" id="KAF2466450.1"/>
    </source>
</evidence>
<keyword evidence="2" id="KW-1185">Reference proteome</keyword>
<protein>
    <submittedName>
        <fullName evidence="1">Uncharacterized protein</fullName>
    </submittedName>
</protein>
<comment type="caution">
    <text evidence="1">The sequence shown here is derived from an EMBL/GenBank/DDBJ whole genome shotgun (WGS) entry which is preliminary data.</text>
</comment>
<sequence>MLSLPSGNVLGIGAEILAIYHTKLGAIPLATTECRVIGSMAEEGPLERWGTRVNIGVLSSHIGCVVRIGRLCHFEMDKRDVQVLDKITEEKEDSVILIQDIIRRHQKPHYQQPRSPGIRAHTSETHLQATGVTSYPVGHSASKRSCRHKSLALCDHVQCKQNENLKYSTTYHPNSYLLKKTLDAVRCNENYENFKSSLRNKSHILEDTKKKSIQRFVPHETTKYLQCKQQVNQSK</sequence>
<proteinExistence type="predicted"/>
<reference evidence="1" key="1">
    <citation type="journal article" date="2020" name="Stud. Mycol.">
        <title>101 Dothideomycetes genomes: a test case for predicting lifestyles and emergence of pathogens.</title>
        <authorList>
            <person name="Haridas S."/>
            <person name="Albert R."/>
            <person name="Binder M."/>
            <person name="Bloem J."/>
            <person name="Labutti K."/>
            <person name="Salamov A."/>
            <person name="Andreopoulos B."/>
            <person name="Baker S."/>
            <person name="Barry K."/>
            <person name="Bills G."/>
            <person name="Bluhm B."/>
            <person name="Cannon C."/>
            <person name="Castanera R."/>
            <person name="Culley D."/>
            <person name="Daum C."/>
            <person name="Ezra D."/>
            <person name="Gonzalez J."/>
            <person name="Henrissat B."/>
            <person name="Kuo A."/>
            <person name="Liang C."/>
            <person name="Lipzen A."/>
            <person name="Lutzoni F."/>
            <person name="Magnuson J."/>
            <person name="Mondo S."/>
            <person name="Nolan M."/>
            <person name="Ohm R."/>
            <person name="Pangilinan J."/>
            <person name="Park H.-J."/>
            <person name="Ramirez L."/>
            <person name="Alfaro M."/>
            <person name="Sun H."/>
            <person name="Tritt A."/>
            <person name="Yoshinaga Y."/>
            <person name="Zwiers L.-H."/>
            <person name="Turgeon B."/>
            <person name="Goodwin S."/>
            <person name="Spatafora J."/>
            <person name="Crous P."/>
            <person name="Grigoriev I."/>
        </authorList>
    </citation>
    <scope>NUCLEOTIDE SEQUENCE</scope>
    <source>
        <strain evidence="1">ATCC 200398</strain>
    </source>
</reference>